<accession>A0ABW8PZC5</accession>
<dbReference type="EMBL" id="JBANFI010000007">
    <property type="protein sequence ID" value="MFK7161635.1"/>
    <property type="molecule type" value="Genomic_DNA"/>
</dbReference>
<comment type="caution">
    <text evidence="2">The sequence shown here is derived from an EMBL/GenBank/DDBJ whole genome shotgun (WGS) entry which is preliminary data.</text>
</comment>
<evidence type="ECO:0000313" key="3">
    <source>
        <dbReference type="Proteomes" id="UP001621714"/>
    </source>
</evidence>
<organism evidence="2 3">
    <name type="scientific">Marinospirillum alkalitolerans</name>
    <dbReference type="NCBI Taxonomy" id="3123374"/>
    <lineage>
        <taxon>Bacteria</taxon>
        <taxon>Pseudomonadati</taxon>
        <taxon>Pseudomonadota</taxon>
        <taxon>Gammaproteobacteria</taxon>
        <taxon>Oceanospirillales</taxon>
        <taxon>Oceanospirillaceae</taxon>
        <taxon>Marinospirillum</taxon>
    </lineage>
</organism>
<protein>
    <submittedName>
        <fullName evidence="2">Molecular chaperone TorD family protein</fullName>
    </submittedName>
</protein>
<dbReference type="InterPro" id="IPR020945">
    <property type="entry name" value="DMSO/NO3_reduct_chaperone"/>
</dbReference>
<keyword evidence="1" id="KW-0143">Chaperone</keyword>
<dbReference type="InterPro" id="IPR050289">
    <property type="entry name" value="TorD/DmsD_chaperones"/>
</dbReference>
<dbReference type="Pfam" id="PF02613">
    <property type="entry name" value="Nitrate_red_del"/>
    <property type="match status" value="1"/>
</dbReference>
<evidence type="ECO:0000256" key="1">
    <source>
        <dbReference type="ARBA" id="ARBA00023186"/>
    </source>
</evidence>
<dbReference type="RefSeq" id="WP_405340835.1">
    <property type="nucleotide sequence ID" value="NZ_JBANFI010000007.1"/>
</dbReference>
<evidence type="ECO:0000313" key="2">
    <source>
        <dbReference type="EMBL" id="MFK7161635.1"/>
    </source>
</evidence>
<dbReference type="Proteomes" id="UP001621714">
    <property type="component" value="Unassembled WGS sequence"/>
</dbReference>
<proteinExistence type="predicted"/>
<reference evidence="2 3" key="1">
    <citation type="submission" date="2024-02" db="EMBL/GenBank/DDBJ databases">
        <title>Marinospirillum sp. MEB 164 isolated from Lonar lake sediment.</title>
        <authorList>
            <person name="Joshi A."/>
            <person name="Thite S."/>
        </authorList>
    </citation>
    <scope>NUCLEOTIDE SEQUENCE [LARGE SCALE GENOMIC DNA]</scope>
    <source>
        <strain evidence="2 3">MEB164</strain>
    </source>
</reference>
<sequence>MTLDALIPTELQEEQALRADIYALLAALFRQPPSAELLSWLSELELEPSGQPALDQGWQFVRLAARQTQVAKVEQEYVNVFIGIGQGEVTPYASWYLTGSLMEAPLIELRRDLRLLGFERDATYKEPEDHIAALLELMSYLLLQGTSRQRQATFFYRHLASWMLPFCADVQKAPSAVFYQAVGSLAQAFLAQEQALLPQPEEQAQAVQLFVPPQTS</sequence>
<name>A0ABW8PZC5_9GAMM</name>
<dbReference type="PANTHER" id="PTHR34227:SF1">
    <property type="entry name" value="DIMETHYL SULFOXIDE REDUCTASE CHAPERONE-RELATED"/>
    <property type="match status" value="1"/>
</dbReference>
<dbReference type="Gene3D" id="1.10.3480.10">
    <property type="entry name" value="TorD-like"/>
    <property type="match status" value="1"/>
</dbReference>
<gene>
    <name evidence="2" type="ORF">V6U78_11365</name>
</gene>
<dbReference type="InterPro" id="IPR036411">
    <property type="entry name" value="TorD-like_sf"/>
</dbReference>
<keyword evidence="3" id="KW-1185">Reference proteome</keyword>
<dbReference type="PANTHER" id="PTHR34227">
    <property type="entry name" value="CHAPERONE PROTEIN YCDY"/>
    <property type="match status" value="1"/>
</dbReference>
<dbReference type="SUPFAM" id="SSF89155">
    <property type="entry name" value="TorD-like"/>
    <property type="match status" value="1"/>
</dbReference>